<dbReference type="GO" id="GO:0005819">
    <property type="term" value="C:spindle"/>
    <property type="evidence" value="ECO:0007669"/>
    <property type="project" value="UniProtKB-SubCell"/>
</dbReference>
<keyword evidence="7 11" id="KW-0175">Coiled coil</keyword>
<evidence type="ECO:0000256" key="12">
    <source>
        <dbReference type="SAM" id="MobiDB-lite"/>
    </source>
</evidence>
<sequence length="787" mass="87490">MSYVKIPSRSKFVSCKTGSGGRTLKKKARRKPEWDDTVNDLSVHKASPDELVTYKKNKSPGYARSKRSNAFLREVLQDENDITDTLIKSDKMMAVVKDIFGDNPGKFRGLPNVTTAPEGTVPSDRKLPNGSSYSHPSKLDVLSETVMDQTALNDLESSDASGSDDDPGSEAINYKTSMDMEHFRRLLQKAEVEEEKQKGRHQLSHSMAERALQKTLDQITRDTGESWLARDGAVTPDSPMPNSQPDGAMNDTGKIKKTRSCTDQGKNLSESVLENLEKTMAEYELQTGRQPTGSFLRGQQQNTFSSYTTSLVTSVTKLINYFKESEIKLKEECVVSEQLWQDLQNLRALVDSLTAEITYQRGEFAKLQSEFFYFKNENETQIHTLRLPYSGVATLPSTIRQDTYQSSSTTSGLPKPQIQPEGQVQHSAGQDPGQTSNINTAMLLSPPKQTDSPRPNGMKAKSLTNSELTQQQQEGLYHETQGMLNFTARSLTSGDRAALQQNMRQIIEQQVQHCNIRQQQLQEQQELNEEQSSSQFHGQVKQFHGQEAPLQQQLRQGLTAQHPISQQPYLNVQHLMPLSQEHIANGHEPKSIEFLSCHPTSLASSSSANNKTSVVPEVDDEMIELQKQLEELNRKHELAQSKLQYIYKCHDVPSENQPMQVTQQSSVVPNQGIRPTTQIPVSPPISPIPAASEHSEQSAQPNAYSKQPSRRMITVSLPRTDGAVVSSVGEPPAVNSCRMTSSTGQPAISGNRNVSNSELGVQRGLLSPCRMAKVIFTNPTCLQYDGS</sequence>
<evidence type="ECO:0000313" key="14">
    <source>
        <dbReference type="Proteomes" id="UP001208570"/>
    </source>
</evidence>
<name>A0AAD9J434_9ANNE</name>
<keyword evidence="14" id="KW-1185">Reference proteome</keyword>
<feature type="region of interest" description="Disordered" evidence="12">
    <location>
        <begin position="658"/>
        <end position="710"/>
    </location>
</feature>
<keyword evidence="9" id="KW-0131">Cell cycle</keyword>
<keyword evidence="8" id="KW-0206">Cytoskeleton</keyword>
<dbReference type="GO" id="GO:0005813">
    <property type="term" value="C:centrosome"/>
    <property type="evidence" value="ECO:0007669"/>
    <property type="project" value="TreeGrafter"/>
</dbReference>
<comment type="subcellular location">
    <subcellularLocation>
        <location evidence="1">Cytoplasm</location>
        <location evidence="1">Cytoskeleton</location>
        <location evidence="1">Microtubule organizing center</location>
        <location evidence="1">Centrosome</location>
        <location evidence="1">Centriole</location>
    </subcellularLocation>
    <subcellularLocation>
        <location evidence="2">Cytoplasm</location>
        <location evidence="2">Cytoskeleton</location>
        <location evidence="2">Spindle</location>
    </subcellularLocation>
</comment>
<protein>
    <recommendedName>
        <fullName evidence="3">Spindle and centriole-associated protein 1</fullName>
    </recommendedName>
    <alternativeName>
        <fullName evidence="10">Coiled-coil domain-containing protein 52</fullName>
    </alternativeName>
</protein>
<evidence type="ECO:0000256" key="11">
    <source>
        <dbReference type="SAM" id="Coils"/>
    </source>
</evidence>
<dbReference type="GO" id="GO:0051301">
    <property type="term" value="P:cell division"/>
    <property type="evidence" value="ECO:0007669"/>
    <property type="project" value="UniProtKB-KW"/>
</dbReference>
<accession>A0AAD9J434</accession>
<evidence type="ECO:0000256" key="2">
    <source>
        <dbReference type="ARBA" id="ARBA00004186"/>
    </source>
</evidence>
<feature type="region of interest" description="Disordered" evidence="12">
    <location>
        <begin position="229"/>
        <end position="264"/>
    </location>
</feature>
<evidence type="ECO:0000256" key="8">
    <source>
        <dbReference type="ARBA" id="ARBA00023212"/>
    </source>
</evidence>
<evidence type="ECO:0000256" key="5">
    <source>
        <dbReference type="ARBA" id="ARBA00022618"/>
    </source>
</evidence>
<feature type="region of interest" description="Disordered" evidence="12">
    <location>
        <begin position="109"/>
        <end position="137"/>
    </location>
</feature>
<evidence type="ECO:0000256" key="4">
    <source>
        <dbReference type="ARBA" id="ARBA00022490"/>
    </source>
</evidence>
<feature type="region of interest" description="Disordered" evidence="12">
    <location>
        <begin position="523"/>
        <end position="556"/>
    </location>
</feature>
<dbReference type="PANTHER" id="PTHR31167">
    <property type="entry name" value="SPINDLE AND CENTRIOLE ASSOCIATED PROTEIN 1 SPICE1"/>
    <property type="match status" value="1"/>
</dbReference>
<evidence type="ECO:0000256" key="1">
    <source>
        <dbReference type="ARBA" id="ARBA00004114"/>
    </source>
</evidence>
<evidence type="ECO:0000256" key="6">
    <source>
        <dbReference type="ARBA" id="ARBA00022776"/>
    </source>
</evidence>
<feature type="compositionally biased region" description="Low complexity" evidence="12">
    <location>
        <begin position="523"/>
        <end position="535"/>
    </location>
</feature>
<feature type="coiled-coil region" evidence="11">
    <location>
        <begin position="615"/>
        <end position="642"/>
    </location>
</feature>
<feature type="region of interest" description="Disordered" evidence="12">
    <location>
        <begin position="735"/>
        <end position="755"/>
    </location>
</feature>
<evidence type="ECO:0000256" key="3">
    <source>
        <dbReference type="ARBA" id="ARBA00018313"/>
    </source>
</evidence>
<dbReference type="GO" id="GO:0046599">
    <property type="term" value="P:regulation of centriole replication"/>
    <property type="evidence" value="ECO:0007669"/>
    <property type="project" value="TreeGrafter"/>
</dbReference>
<evidence type="ECO:0000256" key="9">
    <source>
        <dbReference type="ARBA" id="ARBA00023306"/>
    </source>
</evidence>
<keyword evidence="4" id="KW-0963">Cytoplasm</keyword>
<evidence type="ECO:0000313" key="13">
    <source>
        <dbReference type="EMBL" id="KAK2145635.1"/>
    </source>
</evidence>
<comment type="caution">
    <text evidence="13">The sequence shown here is derived from an EMBL/GenBank/DDBJ whole genome shotgun (WGS) entry which is preliminary data.</text>
</comment>
<keyword evidence="5" id="KW-0132">Cell division</keyword>
<feature type="region of interest" description="Disordered" evidence="12">
    <location>
        <begin position="14"/>
        <end position="37"/>
    </location>
</feature>
<feature type="compositionally biased region" description="Polar residues" evidence="12">
    <location>
        <begin position="737"/>
        <end position="755"/>
    </location>
</feature>
<dbReference type="AlphaFoldDB" id="A0AAD9J434"/>
<dbReference type="GO" id="GO:0005814">
    <property type="term" value="C:centriole"/>
    <property type="evidence" value="ECO:0007669"/>
    <property type="project" value="UniProtKB-SubCell"/>
</dbReference>
<evidence type="ECO:0000256" key="7">
    <source>
        <dbReference type="ARBA" id="ARBA00023054"/>
    </source>
</evidence>
<dbReference type="InterPro" id="IPR031387">
    <property type="entry name" value="SPICE1"/>
</dbReference>
<feature type="region of interest" description="Disordered" evidence="12">
    <location>
        <begin position="401"/>
        <end position="461"/>
    </location>
</feature>
<keyword evidence="6" id="KW-0498">Mitosis</keyword>
<dbReference type="Proteomes" id="UP001208570">
    <property type="component" value="Unassembled WGS sequence"/>
</dbReference>
<dbReference type="Pfam" id="PF15678">
    <property type="entry name" value="SPICE"/>
    <property type="match status" value="2"/>
</dbReference>
<feature type="compositionally biased region" description="Polar residues" evidence="12">
    <location>
        <begin position="401"/>
        <end position="412"/>
    </location>
</feature>
<evidence type="ECO:0000256" key="10">
    <source>
        <dbReference type="ARBA" id="ARBA00030722"/>
    </source>
</evidence>
<feature type="compositionally biased region" description="Polar residues" evidence="12">
    <location>
        <begin position="658"/>
        <end position="678"/>
    </location>
</feature>
<dbReference type="GO" id="GO:0051310">
    <property type="term" value="P:metaphase chromosome alignment"/>
    <property type="evidence" value="ECO:0007669"/>
    <property type="project" value="TreeGrafter"/>
</dbReference>
<reference evidence="13" key="1">
    <citation type="journal article" date="2023" name="Mol. Biol. Evol.">
        <title>Third-Generation Sequencing Reveals the Adaptive Role of the Epigenome in Three Deep-Sea Polychaetes.</title>
        <authorList>
            <person name="Perez M."/>
            <person name="Aroh O."/>
            <person name="Sun Y."/>
            <person name="Lan Y."/>
            <person name="Juniper S.K."/>
            <person name="Young C.R."/>
            <person name="Angers B."/>
            <person name="Qian P.Y."/>
        </authorList>
    </citation>
    <scope>NUCLEOTIDE SEQUENCE</scope>
    <source>
        <strain evidence="13">P08H-3</strain>
    </source>
</reference>
<dbReference type="PANTHER" id="PTHR31167:SF3">
    <property type="entry name" value="SPINDLE AND CENTRIOLE-ASSOCIATED PROTEIN 1"/>
    <property type="match status" value="1"/>
</dbReference>
<feature type="compositionally biased region" description="Polar residues" evidence="12">
    <location>
        <begin position="697"/>
        <end position="707"/>
    </location>
</feature>
<proteinExistence type="predicted"/>
<dbReference type="EMBL" id="JAODUP010000667">
    <property type="protein sequence ID" value="KAK2145635.1"/>
    <property type="molecule type" value="Genomic_DNA"/>
</dbReference>
<gene>
    <name evidence="13" type="ORF">LSH36_667g00024</name>
</gene>
<organism evidence="13 14">
    <name type="scientific">Paralvinella palmiformis</name>
    <dbReference type="NCBI Taxonomy" id="53620"/>
    <lineage>
        <taxon>Eukaryota</taxon>
        <taxon>Metazoa</taxon>
        <taxon>Spiralia</taxon>
        <taxon>Lophotrochozoa</taxon>
        <taxon>Annelida</taxon>
        <taxon>Polychaeta</taxon>
        <taxon>Sedentaria</taxon>
        <taxon>Canalipalpata</taxon>
        <taxon>Terebellida</taxon>
        <taxon>Terebelliformia</taxon>
        <taxon>Alvinellidae</taxon>
        <taxon>Paralvinella</taxon>
    </lineage>
</organism>
<dbReference type="GO" id="GO:0090307">
    <property type="term" value="P:mitotic spindle assembly"/>
    <property type="evidence" value="ECO:0007669"/>
    <property type="project" value="InterPro"/>
</dbReference>
<feature type="compositionally biased region" description="Polar residues" evidence="12">
    <location>
        <begin position="420"/>
        <end position="453"/>
    </location>
</feature>